<organism evidence="2 3">
    <name type="scientific">Actinotalea ferrariae CF5-4</name>
    <dbReference type="NCBI Taxonomy" id="948458"/>
    <lineage>
        <taxon>Bacteria</taxon>
        <taxon>Bacillati</taxon>
        <taxon>Actinomycetota</taxon>
        <taxon>Actinomycetes</taxon>
        <taxon>Micrococcales</taxon>
        <taxon>Cellulomonadaceae</taxon>
        <taxon>Actinotalea</taxon>
    </lineage>
</organism>
<feature type="domain" description="DUF4326" evidence="1">
    <location>
        <begin position="22"/>
        <end position="118"/>
    </location>
</feature>
<evidence type="ECO:0000259" key="1">
    <source>
        <dbReference type="Pfam" id="PF14216"/>
    </source>
</evidence>
<dbReference type="RefSeq" id="WP_081802278.1">
    <property type="nucleotide sequence ID" value="NZ_AXCW01000022.1"/>
</dbReference>
<proteinExistence type="predicted"/>
<dbReference type="AlphaFoldDB" id="A0A021VU42"/>
<keyword evidence="3" id="KW-1185">Reference proteome</keyword>
<accession>A0A021VU42</accession>
<comment type="caution">
    <text evidence="2">The sequence shown here is derived from an EMBL/GenBank/DDBJ whole genome shotgun (WGS) entry which is preliminary data.</text>
</comment>
<evidence type="ECO:0000313" key="3">
    <source>
        <dbReference type="Proteomes" id="UP000019753"/>
    </source>
</evidence>
<gene>
    <name evidence="2" type="ORF">N866_07080</name>
</gene>
<evidence type="ECO:0000313" key="2">
    <source>
        <dbReference type="EMBL" id="EYR64643.1"/>
    </source>
</evidence>
<name>A0A021VU42_9CELL</name>
<protein>
    <recommendedName>
        <fullName evidence="1">DUF4326 domain-containing protein</fullName>
    </recommendedName>
</protein>
<dbReference type="OrthoDB" id="3483205at2"/>
<dbReference type="InterPro" id="IPR025475">
    <property type="entry name" value="DUF4326"/>
</dbReference>
<dbReference type="EMBL" id="AXCW01000022">
    <property type="protein sequence ID" value="EYR64643.1"/>
    <property type="molecule type" value="Genomic_DNA"/>
</dbReference>
<reference evidence="2 3" key="1">
    <citation type="submission" date="2014-01" db="EMBL/GenBank/DDBJ databases">
        <title>Actinotalea ferrariae CF5-4.</title>
        <authorList>
            <person name="Chen F."/>
            <person name="Li Y."/>
            <person name="Wang G."/>
        </authorList>
    </citation>
    <scope>NUCLEOTIDE SEQUENCE [LARGE SCALE GENOMIC DNA]</scope>
    <source>
        <strain evidence="2 3">CF5-4</strain>
    </source>
</reference>
<dbReference type="Proteomes" id="UP000019753">
    <property type="component" value="Unassembled WGS sequence"/>
</dbReference>
<sequence length="184" mass="20239">MRETPSPAAAPPAPGHRIRLSRKKGWRLPAGAVKVDRSTVLGNPFVAGQPNPLGWGTVRDAEHAVWLYRTWLTLPSRAVLFDHQRHRATLDKLPALAGKDLACWCTAGSPCHADVLLELAARRHVEDWAAALQHSAVPVTTLELQLAFGQYAHARGLQPTDVEQYANRSLLNLLTAERESRAAR</sequence>
<dbReference type="Pfam" id="PF14216">
    <property type="entry name" value="DUF4326"/>
    <property type="match status" value="1"/>
</dbReference>